<evidence type="ECO:0000259" key="12">
    <source>
        <dbReference type="Pfam" id="PF17917"/>
    </source>
</evidence>
<comment type="caution">
    <text evidence="13">The sequence shown here is derived from an EMBL/GenBank/DDBJ whole genome shotgun (WGS) entry which is preliminary data.</text>
</comment>
<protein>
    <submittedName>
        <fullName evidence="13">Transposon Ty3-I Gag-Pol polyprotein</fullName>
    </submittedName>
</protein>
<dbReference type="Proteomes" id="UP000288805">
    <property type="component" value="Unassembled WGS sequence"/>
</dbReference>
<dbReference type="Pfam" id="PF00078">
    <property type="entry name" value="RVT_1"/>
    <property type="match status" value="1"/>
</dbReference>
<keyword evidence="1" id="KW-0645">Protease</keyword>
<feature type="domain" description="Retrotransposon gag" evidence="11">
    <location>
        <begin position="340"/>
        <end position="420"/>
    </location>
</feature>
<dbReference type="Pfam" id="PF17917">
    <property type="entry name" value="RT_RNaseH"/>
    <property type="match status" value="1"/>
</dbReference>
<name>A0A438KGQ9_VITVI</name>
<keyword evidence="5" id="KW-0255">Endonuclease</keyword>
<organism evidence="13 14">
    <name type="scientific">Vitis vinifera</name>
    <name type="common">Grape</name>
    <dbReference type="NCBI Taxonomy" id="29760"/>
    <lineage>
        <taxon>Eukaryota</taxon>
        <taxon>Viridiplantae</taxon>
        <taxon>Streptophyta</taxon>
        <taxon>Embryophyta</taxon>
        <taxon>Tracheophyta</taxon>
        <taxon>Spermatophyta</taxon>
        <taxon>Magnoliopsida</taxon>
        <taxon>eudicotyledons</taxon>
        <taxon>Gunneridae</taxon>
        <taxon>Pentapetalae</taxon>
        <taxon>rosids</taxon>
        <taxon>Vitales</taxon>
        <taxon>Vitaceae</taxon>
        <taxon>Viteae</taxon>
        <taxon>Vitis</taxon>
    </lineage>
</organism>
<proteinExistence type="predicted"/>
<dbReference type="GO" id="GO:0006508">
    <property type="term" value="P:proteolysis"/>
    <property type="evidence" value="ECO:0007669"/>
    <property type="project" value="UniProtKB-KW"/>
</dbReference>
<dbReference type="Pfam" id="PF03732">
    <property type="entry name" value="Retrotrans_gag"/>
    <property type="match status" value="1"/>
</dbReference>
<gene>
    <name evidence="13" type="primary">TY3B-I_691</name>
    <name evidence="13" type="ORF">CK203_004523</name>
</gene>
<feature type="region of interest" description="Disordered" evidence="9">
    <location>
        <begin position="128"/>
        <end position="231"/>
    </location>
</feature>
<dbReference type="GO" id="GO:0008233">
    <property type="term" value="F:peptidase activity"/>
    <property type="evidence" value="ECO:0007669"/>
    <property type="project" value="UniProtKB-KW"/>
</dbReference>
<dbReference type="InterPro" id="IPR053134">
    <property type="entry name" value="RNA-dir_DNA_polymerase"/>
</dbReference>
<feature type="domain" description="Reverse transcriptase RNase H-like" evidence="12">
    <location>
        <begin position="990"/>
        <end position="1088"/>
    </location>
</feature>
<feature type="region of interest" description="Disordered" evidence="9">
    <location>
        <begin position="1"/>
        <end position="23"/>
    </location>
</feature>
<evidence type="ECO:0000256" key="5">
    <source>
        <dbReference type="ARBA" id="ARBA00022759"/>
    </source>
</evidence>
<evidence type="ECO:0000259" key="10">
    <source>
        <dbReference type="Pfam" id="PF00078"/>
    </source>
</evidence>
<keyword evidence="3" id="KW-0548">Nucleotidyltransferase</keyword>
<reference evidence="13 14" key="1">
    <citation type="journal article" date="2018" name="PLoS Genet.">
        <title>Population sequencing reveals clonal diversity and ancestral inbreeding in the grapevine cultivar Chardonnay.</title>
        <authorList>
            <person name="Roach M.J."/>
            <person name="Johnson D.L."/>
            <person name="Bohlmann J."/>
            <person name="van Vuuren H.J."/>
            <person name="Jones S.J."/>
            <person name="Pretorius I.S."/>
            <person name="Schmidt S.A."/>
            <person name="Borneman A.R."/>
        </authorList>
    </citation>
    <scope>NUCLEOTIDE SEQUENCE [LARGE SCALE GENOMIC DNA]</scope>
    <source>
        <strain evidence="14">cv. Chardonnay</strain>
        <tissue evidence="13">Leaf</tissue>
    </source>
</reference>
<dbReference type="GO" id="GO:0004519">
    <property type="term" value="F:endonuclease activity"/>
    <property type="evidence" value="ECO:0007669"/>
    <property type="project" value="UniProtKB-KW"/>
</dbReference>
<feature type="domain" description="Reverse transcriptase" evidence="10">
    <location>
        <begin position="829"/>
        <end position="953"/>
    </location>
</feature>
<evidence type="ECO:0000256" key="1">
    <source>
        <dbReference type="ARBA" id="ARBA00022670"/>
    </source>
</evidence>
<dbReference type="InterPro" id="IPR005162">
    <property type="entry name" value="Retrotrans_gag_dom"/>
</dbReference>
<feature type="compositionally biased region" description="Basic and acidic residues" evidence="9">
    <location>
        <begin position="168"/>
        <end position="186"/>
    </location>
</feature>
<evidence type="ECO:0000256" key="2">
    <source>
        <dbReference type="ARBA" id="ARBA00022679"/>
    </source>
</evidence>
<evidence type="ECO:0000313" key="14">
    <source>
        <dbReference type="Proteomes" id="UP000288805"/>
    </source>
</evidence>
<dbReference type="GO" id="GO:0003964">
    <property type="term" value="F:RNA-directed DNA polymerase activity"/>
    <property type="evidence" value="ECO:0007669"/>
    <property type="project" value="UniProtKB-KW"/>
</dbReference>
<keyword evidence="8" id="KW-0175">Coiled coil</keyword>
<dbReference type="FunFam" id="3.10.10.10:FF:000007">
    <property type="entry name" value="Retrovirus-related Pol polyprotein from transposon 17.6-like Protein"/>
    <property type="match status" value="1"/>
</dbReference>
<keyword evidence="4" id="KW-0540">Nuclease</keyword>
<dbReference type="InterPro" id="IPR043128">
    <property type="entry name" value="Rev_trsase/Diguanyl_cyclase"/>
</dbReference>
<dbReference type="EMBL" id="QGNW01000007">
    <property type="protein sequence ID" value="RVX20380.1"/>
    <property type="molecule type" value="Genomic_DNA"/>
</dbReference>
<dbReference type="Gene3D" id="3.10.10.10">
    <property type="entry name" value="HIV Type 1 Reverse Transcriptase, subunit A, domain 1"/>
    <property type="match status" value="1"/>
</dbReference>
<evidence type="ECO:0000256" key="6">
    <source>
        <dbReference type="ARBA" id="ARBA00022801"/>
    </source>
</evidence>
<dbReference type="Gene3D" id="3.30.70.270">
    <property type="match status" value="1"/>
</dbReference>
<keyword evidence="2" id="KW-0808">Transferase</keyword>
<evidence type="ECO:0000313" key="13">
    <source>
        <dbReference type="EMBL" id="RVX20380.1"/>
    </source>
</evidence>
<keyword evidence="6" id="KW-0378">Hydrolase</keyword>
<dbReference type="InterPro" id="IPR041373">
    <property type="entry name" value="RT_RNaseH"/>
</dbReference>
<dbReference type="InterPro" id="IPR000477">
    <property type="entry name" value="RT_dom"/>
</dbReference>
<dbReference type="PANTHER" id="PTHR24559">
    <property type="entry name" value="TRANSPOSON TY3-I GAG-POL POLYPROTEIN"/>
    <property type="match status" value="1"/>
</dbReference>
<dbReference type="SUPFAM" id="SSF56672">
    <property type="entry name" value="DNA/RNA polymerases"/>
    <property type="match status" value="1"/>
</dbReference>
<dbReference type="AlphaFoldDB" id="A0A438KGQ9"/>
<evidence type="ECO:0000256" key="8">
    <source>
        <dbReference type="SAM" id="Coils"/>
    </source>
</evidence>
<dbReference type="CDD" id="cd01647">
    <property type="entry name" value="RT_LTR"/>
    <property type="match status" value="1"/>
</dbReference>
<evidence type="ECO:0000256" key="4">
    <source>
        <dbReference type="ARBA" id="ARBA00022722"/>
    </source>
</evidence>
<dbReference type="InterPro" id="IPR043502">
    <property type="entry name" value="DNA/RNA_pol_sf"/>
</dbReference>
<evidence type="ECO:0000256" key="3">
    <source>
        <dbReference type="ARBA" id="ARBA00022695"/>
    </source>
</evidence>
<evidence type="ECO:0000256" key="7">
    <source>
        <dbReference type="ARBA" id="ARBA00022918"/>
    </source>
</evidence>
<keyword evidence="7" id="KW-0695">RNA-directed DNA polymerase</keyword>
<accession>A0A438KGQ9</accession>
<dbReference type="PROSITE" id="PS50096">
    <property type="entry name" value="IQ"/>
    <property type="match status" value="1"/>
</dbReference>
<dbReference type="PANTHER" id="PTHR24559:SF444">
    <property type="entry name" value="REVERSE TRANSCRIPTASE DOMAIN-CONTAINING PROTEIN"/>
    <property type="match status" value="1"/>
</dbReference>
<feature type="coiled-coil region" evidence="8">
    <location>
        <begin position="93"/>
        <end position="127"/>
    </location>
</feature>
<sequence length="1092" mass="124696">MRCDPQTHVQDGVPTVGTPPPNDAWHTSPNDTWHAFLSGFPHEDMWRATPIRTFLRERHTTLANITSGRPSYRIRTTDVSYPDMGEEDNSEWRQAIERRQLKSERQLQALLQETEKLREENAVLRIQASSTGLPRRQRSRGQVANSRPEPESIYPGTAGAVPETSNVRPHEPHTPMHRAPHEEGSDSTHFSAKRQRDKRPQLSNSLRARLGPQELRKPRPPVATTWGAHPDPMVTPMVQNVLPHRDPMVTPMVQNVQPHLAVRQAGKNFPNEPPIGSISKRLDDMLSTPFCSHIIHYEPPRGFLVPKFSTYDGSSDLFDHIMHYRQLMTLDIGNDALLCKVFPASLQEQALSWFHRLPPNSVGNFRDLSEAFVGQHLCSARHKQNINTLQNIKMQDNESLMEFVKRFGQAILQVEAYSMDAVLQIFKRSICPGTPFFESLTKKPLTMMDDLFRRANKYSMLEDDVRAATQQEGPSRPERPPFTPLSISYEKLLPMIQDMSDFRWPRPLGTNPSKRDHSKRCVFHKEHGHTTETCRCLQYLVERLIKVGHLKQYFRSDAGGRDASRNHNSGAPRAPAVPKAFINYINGDPSDEEYDSKRKRQKLLRAASVRERVNSIRPGITGRDPYPIDRTIIFPPADPTRILQPHRDALILSLEIGDFDVRRILVDPGSSANLVQALVVSYMGHSLTGLENPRRILSRFNGSSTTSLGDIMLPVQAGPVTLNVQFSVLPYQRWANRPIWQPVSRSPMLPDDMREETRNTQNTLRQNHDVFAWAHSDMKGIHPFITSHRLNVLPTARPIRQKRNKLPGLVGKCSGGTQKRRQMAGARRLHHLNNAFPKDSFPLPRIDQIVDSTAGQGMLSFLDAFSGYHQIPLSPADEEKTAFIMPHGLYCYKVMPFGLKNAGATYQRLMTKIFKPLVGRTIEVYIDDIVVKSKIREEHVLHLQEVFQLLRKQYKKLEQTDGQTAVRVLLKKIKHCLMQPPILSSPITGEKLYIYLAVSEWAINAVLFRYSSPKEQKPIYYVSRVLADVETRYSKMELTTSALRSAAQKLHPYFQAHSVVVLTDQPLRNILHKPDLTGRMLQWAIEFKRIWN</sequence>
<evidence type="ECO:0000256" key="9">
    <source>
        <dbReference type="SAM" id="MobiDB-lite"/>
    </source>
</evidence>
<evidence type="ECO:0000259" key="11">
    <source>
        <dbReference type="Pfam" id="PF03732"/>
    </source>
</evidence>